<dbReference type="InterPro" id="IPR036860">
    <property type="entry name" value="SH2_dom_sf"/>
</dbReference>
<evidence type="ECO:0000256" key="1">
    <source>
        <dbReference type="ARBA" id="ARBA00005586"/>
    </source>
</evidence>
<dbReference type="PROSITE" id="PS50001">
    <property type="entry name" value="SH2"/>
    <property type="match status" value="1"/>
</dbReference>
<gene>
    <name evidence="6" type="ORF">Baya_17018</name>
</gene>
<evidence type="ECO:0000256" key="4">
    <source>
        <dbReference type="SAM" id="MobiDB-lite"/>
    </source>
</evidence>
<sequence length="309" mass="34644">MSQWKQIQQLDMKFLEQVDYFYDDKFPMELRQVLASWIESQDCRNHILVCLQGKTPPLTTAWCPGPNSASTTPPPCSSPEPPLSPGMSHMLSQHISQFEIESVNLGFFLNPPPMIWEDLAKVLSWQFSSVTKRGLNTDQLRMLADKLLGPEAGGDPSTPVCWSKFIKAVCSKTLLCVCVCVCFRHIMGFISKEKEKTLLEDKPSGTFLLRFSETCKDGGITITWVEQSITGEPQTHSVKPYRKSDLVNLSFPDVIRNYTLMDAGNIPENPLLFLYPDIQKDAAFGRYYSSSSDGTRSPPTAYSVTLLGP</sequence>
<dbReference type="GO" id="GO:0003700">
    <property type="term" value="F:DNA-binding transcription factor activity"/>
    <property type="evidence" value="ECO:0007669"/>
    <property type="project" value="InterPro"/>
</dbReference>
<feature type="region of interest" description="Disordered" evidence="4">
    <location>
        <begin position="288"/>
        <end position="309"/>
    </location>
</feature>
<dbReference type="SUPFAM" id="SSF48092">
    <property type="entry name" value="Transcription factor STAT-4 N-domain"/>
    <property type="match status" value="1"/>
</dbReference>
<feature type="compositionally biased region" description="Polar residues" evidence="4">
    <location>
        <begin position="288"/>
        <end position="303"/>
    </location>
</feature>
<dbReference type="FunFam" id="3.30.505.10:FF:000003">
    <property type="entry name" value="Signal transducer and activator of transcription"/>
    <property type="match status" value="1"/>
</dbReference>
<dbReference type="AlphaFoldDB" id="A0A556VX80"/>
<dbReference type="Gene3D" id="1.10.238.10">
    <property type="entry name" value="EF-hand"/>
    <property type="match status" value="1"/>
</dbReference>
<dbReference type="Gene3D" id="3.30.505.10">
    <property type="entry name" value="SH2 domain"/>
    <property type="match status" value="1"/>
</dbReference>
<keyword evidence="2 3" id="KW-0727">SH2 domain</keyword>
<dbReference type="InterPro" id="IPR036535">
    <property type="entry name" value="STAT_N_sf"/>
</dbReference>
<dbReference type="Pfam" id="PF21354">
    <property type="entry name" value="STAT_linker"/>
    <property type="match status" value="1"/>
</dbReference>
<protein>
    <submittedName>
        <fullName evidence="6">Signal transducer and activator of transcription 1</fullName>
    </submittedName>
</protein>
<name>A0A556VX80_BAGYA</name>
<dbReference type="OrthoDB" id="8936058at2759"/>
<accession>A0A556VX80</accession>
<keyword evidence="7" id="KW-1185">Reference proteome</keyword>
<dbReference type="Gene3D" id="1.10.532.10">
    <property type="entry name" value="STAT transcription factor, N-terminal domain"/>
    <property type="match status" value="1"/>
</dbReference>
<dbReference type="InterPro" id="IPR048988">
    <property type="entry name" value="STAT_linker"/>
</dbReference>
<dbReference type="InterPro" id="IPR000980">
    <property type="entry name" value="SH2"/>
</dbReference>
<evidence type="ECO:0000256" key="2">
    <source>
        <dbReference type="ARBA" id="ARBA00022999"/>
    </source>
</evidence>
<dbReference type="Pfam" id="PF02865">
    <property type="entry name" value="STAT_int"/>
    <property type="match status" value="1"/>
</dbReference>
<dbReference type="InterPro" id="IPR001217">
    <property type="entry name" value="STAT"/>
</dbReference>
<evidence type="ECO:0000256" key="3">
    <source>
        <dbReference type="PROSITE-ProRule" id="PRU00191"/>
    </source>
</evidence>
<evidence type="ECO:0000313" key="6">
    <source>
        <dbReference type="EMBL" id="TUP68221.1"/>
    </source>
</evidence>
<evidence type="ECO:0000313" key="7">
    <source>
        <dbReference type="Proteomes" id="UP000319801"/>
    </source>
</evidence>
<dbReference type="GO" id="GO:0009653">
    <property type="term" value="P:anatomical structure morphogenesis"/>
    <property type="evidence" value="ECO:0007669"/>
    <property type="project" value="UniProtKB-ARBA"/>
</dbReference>
<dbReference type="GO" id="GO:0007165">
    <property type="term" value="P:signal transduction"/>
    <property type="evidence" value="ECO:0007669"/>
    <property type="project" value="InterPro"/>
</dbReference>
<dbReference type="Proteomes" id="UP000319801">
    <property type="component" value="Unassembled WGS sequence"/>
</dbReference>
<dbReference type="InterPro" id="IPR013799">
    <property type="entry name" value="STAT_TF_prot_interaction"/>
</dbReference>
<dbReference type="PANTHER" id="PTHR11801">
    <property type="entry name" value="SIGNAL TRANSDUCER AND ACTIVATOR OF TRANSCRIPTION"/>
    <property type="match status" value="1"/>
</dbReference>
<evidence type="ECO:0000259" key="5">
    <source>
        <dbReference type="PROSITE" id="PS50001"/>
    </source>
</evidence>
<reference evidence="6 7" key="1">
    <citation type="journal article" date="2019" name="Genome Biol. Evol.">
        <title>Whole-Genome Sequencing of the Giant Devil Catfish, Bagarius yarrelli.</title>
        <authorList>
            <person name="Jiang W."/>
            <person name="Lv Y."/>
            <person name="Cheng L."/>
            <person name="Yang K."/>
            <person name="Chao B."/>
            <person name="Wang X."/>
            <person name="Li Y."/>
            <person name="Pan X."/>
            <person name="You X."/>
            <person name="Zhang Y."/>
            <person name="Yang J."/>
            <person name="Li J."/>
            <person name="Zhang X."/>
            <person name="Liu S."/>
            <person name="Sun C."/>
            <person name="Yang J."/>
            <person name="Shi Q."/>
        </authorList>
    </citation>
    <scope>NUCLEOTIDE SEQUENCE [LARGE SCALE GENOMIC DNA]</scope>
    <source>
        <strain evidence="6">JWS20170419001</strain>
        <tissue evidence="6">Muscle</tissue>
    </source>
</reference>
<comment type="similarity">
    <text evidence="1">Belongs to the transcription factor STAT family.</text>
</comment>
<dbReference type="InterPro" id="IPR008967">
    <property type="entry name" value="p53-like_TF_DNA-bd_sf"/>
</dbReference>
<dbReference type="SMART" id="SM00964">
    <property type="entry name" value="STAT_int"/>
    <property type="match status" value="1"/>
</dbReference>
<comment type="caution">
    <text evidence="6">The sequence shown here is derived from an EMBL/GenBank/DDBJ whole genome shotgun (WGS) entry which is preliminary data.</text>
</comment>
<dbReference type="Pfam" id="PF00017">
    <property type="entry name" value="SH2"/>
    <property type="match status" value="1"/>
</dbReference>
<dbReference type="SUPFAM" id="SSF55550">
    <property type="entry name" value="SH2 domain"/>
    <property type="match status" value="1"/>
</dbReference>
<dbReference type="SUPFAM" id="SSF49417">
    <property type="entry name" value="p53-like transcription factors"/>
    <property type="match status" value="1"/>
</dbReference>
<proteinExistence type="inferred from homology"/>
<dbReference type="GO" id="GO:0060429">
    <property type="term" value="P:epithelium development"/>
    <property type="evidence" value="ECO:0007669"/>
    <property type="project" value="UniProtKB-ARBA"/>
</dbReference>
<dbReference type="EMBL" id="VCAZ01000417">
    <property type="protein sequence ID" value="TUP68221.1"/>
    <property type="molecule type" value="Genomic_DNA"/>
</dbReference>
<organism evidence="6 7">
    <name type="scientific">Bagarius yarrelli</name>
    <name type="common">Goonch</name>
    <name type="synonym">Bagrus yarrelli</name>
    <dbReference type="NCBI Taxonomy" id="175774"/>
    <lineage>
        <taxon>Eukaryota</taxon>
        <taxon>Metazoa</taxon>
        <taxon>Chordata</taxon>
        <taxon>Craniata</taxon>
        <taxon>Vertebrata</taxon>
        <taxon>Euteleostomi</taxon>
        <taxon>Actinopterygii</taxon>
        <taxon>Neopterygii</taxon>
        <taxon>Teleostei</taxon>
        <taxon>Ostariophysi</taxon>
        <taxon>Siluriformes</taxon>
        <taxon>Sisoridae</taxon>
        <taxon>Sisorinae</taxon>
        <taxon>Bagarius</taxon>
    </lineage>
</organism>
<feature type="domain" description="SH2" evidence="5">
    <location>
        <begin position="185"/>
        <end position="242"/>
    </location>
</feature>